<dbReference type="RefSeq" id="WP_092160516.1">
    <property type="nucleotide sequence ID" value="NZ_FNGA01000003.1"/>
</dbReference>
<dbReference type="SUPFAM" id="SSF46689">
    <property type="entry name" value="Homeodomain-like"/>
    <property type="match status" value="1"/>
</dbReference>
<dbReference type="Proteomes" id="UP000199053">
    <property type="component" value="Unassembled WGS sequence"/>
</dbReference>
<keyword evidence="2" id="KW-0805">Transcription regulation</keyword>
<evidence type="ECO:0000313" key="8">
    <source>
        <dbReference type="Proteomes" id="UP000199053"/>
    </source>
</evidence>
<gene>
    <name evidence="7" type="ORF">SAMN05660337_1909</name>
</gene>
<dbReference type="InterPro" id="IPR009057">
    <property type="entry name" value="Homeodomain-like_sf"/>
</dbReference>
<accession>A0A1G9GWX2</accession>
<evidence type="ECO:0000313" key="7">
    <source>
        <dbReference type="EMBL" id="SDL05166.1"/>
    </source>
</evidence>
<proteinExistence type="predicted"/>
<dbReference type="PROSITE" id="PS50977">
    <property type="entry name" value="HTH_TETR_2"/>
    <property type="match status" value="1"/>
</dbReference>
<feature type="DNA-binding region" description="H-T-H motif" evidence="5">
    <location>
        <begin position="33"/>
        <end position="52"/>
    </location>
</feature>
<feature type="domain" description="HTH tetR-type" evidence="6">
    <location>
        <begin position="10"/>
        <end position="70"/>
    </location>
</feature>
<organism evidence="7 8">
    <name type="scientific">Maridesulfovibrio ferrireducens</name>
    <dbReference type="NCBI Taxonomy" id="246191"/>
    <lineage>
        <taxon>Bacteria</taxon>
        <taxon>Pseudomonadati</taxon>
        <taxon>Thermodesulfobacteriota</taxon>
        <taxon>Desulfovibrionia</taxon>
        <taxon>Desulfovibrionales</taxon>
        <taxon>Desulfovibrionaceae</taxon>
        <taxon>Maridesulfovibrio</taxon>
    </lineage>
</organism>
<evidence type="ECO:0000256" key="4">
    <source>
        <dbReference type="ARBA" id="ARBA00023163"/>
    </source>
</evidence>
<dbReference type="PRINTS" id="PR00455">
    <property type="entry name" value="HTHTETR"/>
</dbReference>
<keyword evidence="8" id="KW-1185">Reference proteome</keyword>
<dbReference type="PROSITE" id="PS01081">
    <property type="entry name" value="HTH_TETR_1"/>
    <property type="match status" value="1"/>
</dbReference>
<dbReference type="Gene3D" id="1.10.357.10">
    <property type="entry name" value="Tetracycline Repressor, domain 2"/>
    <property type="match status" value="1"/>
</dbReference>
<dbReference type="SUPFAM" id="SSF48498">
    <property type="entry name" value="Tetracyclin repressor-like, C-terminal domain"/>
    <property type="match status" value="1"/>
</dbReference>
<keyword evidence="4" id="KW-0804">Transcription</keyword>
<dbReference type="AlphaFoldDB" id="A0A1G9GWX2"/>
<evidence type="ECO:0000256" key="2">
    <source>
        <dbReference type="ARBA" id="ARBA00023015"/>
    </source>
</evidence>
<dbReference type="InterPro" id="IPR001647">
    <property type="entry name" value="HTH_TetR"/>
</dbReference>
<name>A0A1G9GWX2_9BACT</name>
<reference evidence="8" key="1">
    <citation type="submission" date="2016-10" db="EMBL/GenBank/DDBJ databases">
        <authorList>
            <person name="Varghese N."/>
            <person name="Submissions S."/>
        </authorList>
    </citation>
    <scope>NUCLEOTIDE SEQUENCE [LARGE SCALE GENOMIC DNA]</scope>
    <source>
        <strain evidence="8">DSM 16995</strain>
    </source>
</reference>
<dbReference type="PANTHER" id="PTHR43479">
    <property type="entry name" value="ACREF/ENVCD OPERON REPRESSOR-RELATED"/>
    <property type="match status" value="1"/>
</dbReference>
<evidence type="ECO:0000259" key="6">
    <source>
        <dbReference type="PROSITE" id="PS50977"/>
    </source>
</evidence>
<dbReference type="InterPro" id="IPR050624">
    <property type="entry name" value="HTH-type_Tx_Regulator"/>
</dbReference>
<protein>
    <submittedName>
        <fullName evidence="7">Transcriptional regulator, TetR family</fullName>
    </submittedName>
</protein>
<dbReference type="STRING" id="246191.SAMN05660337_1909"/>
<dbReference type="EMBL" id="FNGA01000003">
    <property type="protein sequence ID" value="SDL05166.1"/>
    <property type="molecule type" value="Genomic_DNA"/>
</dbReference>
<dbReference type="OrthoDB" id="9798857at2"/>
<dbReference type="Pfam" id="PF08361">
    <property type="entry name" value="TetR_C_2"/>
    <property type="match status" value="1"/>
</dbReference>
<evidence type="ECO:0000256" key="3">
    <source>
        <dbReference type="ARBA" id="ARBA00023125"/>
    </source>
</evidence>
<dbReference type="InterPro" id="IPR036271">
    <property type="entry name" value="Tet_transcr_reg_TetR-rel_C_sf"/>
</dbReference>
<dbReference type="PANTHER" id="PTHR43479:SF11">
    <property type="entry name" value="ACREF_ENVCD OPERON REPRESSOR-RELATED"/>
    <property type="match status" value="1"/>
</dbReference>
<evidence type="ECO:0000256" key="5">
    <source>
        <dbReference type="PROSITE-ProRule" id="PRU00335"/>
    </source>
</evidence>
<dbReference type="GO" id="GO:0003677">
    <property type="term" value="F:DNA binding"/>
    <property type="evidence" value="ECO:0007669"/>
    <property type="project" value="UniProtKB-UniRule"/>
</dbReference>
<keyword evidence="1" id="KW-0678">Repressor</keyword>
<dbReference type="InterPro" id="IPR013572">
    <property type="entry name" value="Tscrpt_reg_MAATS_C"/>
</dbReference>
<sequence>MARKTKEEAEKTRQALLSSAFKVFSTKGYAKTTLQDIAEDSGVTRGAVYWHFKNKTDLFEKLLDHAFLPVQSIIFSKFDDKSSPEEILVTLMKIWLNHATSDKNFRTAFEIIFNKTEWSDELMPFKLKYKNEEFKFIKQVELIFERGINEGVFRKDLKPAVASAFYYSSLFGLAQYSLFFEEELDINKEIDMFINMFLHSCLCKK</sequence>
<keyword evidence="3 5" id="KW-0238">DNA-binding</keyword>
<dbReference type="Pfam" id="PF00440">
    <property type="entry name" value="TetR_N"/>
    <property type="match status" value="1"/>
</dbReference>
<evidence type="ECO:0000256" key="1">
    <source>
        <dbReference type="ARBA" id="ARBA00022491"/>
    </source>
</evidence>
<dbReference type="InterPro" id="IPR023772">
    <property type="entry name" value="DNA-bd_HTH_TetR-type_CS"/>
</dbReference>